<evidence type="ECO:0000313" key="2">
    <source>
        <dbReference type="Proteomes" id="UP000028878"/>
    </source>
</evidence>
<dbReference type="RefSeq" id="WP_035619979.1">
    <property type="nucleotide sequence ID" value="NZ_CCAE010000001.1"/>
</dbReference>
<dbReference type="AlphaFoldDB" id="A0A1L1PDD9"/>
<name>A0A1L1PDD9_HYDIT</name>
<protein>
    <submittedName>
        <fullName evidence="1">Uncharacterized protein</fullName>
    </submittedName>
</protein>
<accession>A0A1L1PDD9</accession>
<reference evidence="2" key="1">
    <citation type="submission" date="2014-11" db="EMBL/GenBank/DDBJ databases">
        <title>Draft genome sequence of Hydrogenophaga intermedia S1.</title>
        <authorList>
            <person name="Gan H.M."/>
            <person name="Chew T.H."/>
            <person name="Stolz A."/>
        </authorList>
    </citation>
    <scope>NUCLEOTIDE SEQUENCE [LARGE SCALE GENOMIC DNA]</scope>
    <source>
        <strain evidence="2">S1</strain>
    </source>
</reference>
<evidence type="ECO:0000313" key="1">
    <source>
        <dbReference type="EMBL" id="CDN85769.1"/>
    </source>
</evidence>
<gene>
    <name evidence="1" type="ORF">BN948_00162</name>
</gene>
<sequence length="159" mass="17753">MHTFHHTTRHDPALLMAVLYPKGYTPPPADPLDDVPRLHIAPLSVLDQDLDEASAYVAALSIRGRQAVSKTGCAHEDSDRYWSACADTHETCVEAARHVASTEPVVAALVLEINRRAQSHHVYGPTHLRAQVDTWSQRWPGLTSWTCLWSTLRRWMPGG</sequence>
<keyword evidence="2" id="KW-1185">Reference proteome</keyword>
<organism evidence="1 2">
    <name type="scientific">Hydrogenophaga intermedia</name>
    <dbReference type="NCBI Taxonomy" id="65786"/>
    <lineage>
        <taxon>Bacteria</taxon>
        <taxon>Pseudomonadati</taxon>
        <taxon>Pseudomonadota</taxon>
        <taxon>Betaproteobacteria</taxon>
        <taxon>Burkholderiales</taxon>
        <taxon>Comamonadaceae</taxon>
        <taxon>Hydrogenophaga</taxon>
    </lineage>
</organism>
<dbReference type="EMBL" id="CCAE010000001">
    <property type="protein sequence ID" value="CDN85769.1"/>
    <property type="molecule type" value="Genomic_DNA"/>
</dbReference>
<dbReference type="Proteomes" id="UP000028878">
    <property type="component" value="Unassembled WGS sequence"/>
</dbReference>
<proteinExistence type="predicted"/>